<protein>
    <submittedName>
        <fullName evidence="2 3">Uncharacterized protein</fullName>
    </submittedName>
</protein>
<reference evidence="2 3" key="1">
    <citation type="journal article" date="2010" name="Nature">
        <title>Genome sequencing and analysis of the model grass Brachypodium distachyon.</title>
        <authorList>
            <consortium name="International Brachypodium Initiative"/>
        </authorList>
    </citation>
    <scope>NUCLEOTIDE SEQUENCE [LARGE SCALE GENOMIC DNA]</scope>
    <source>
        <strain evidence="2 3">Bd21</strain>
    </source>
</reference>
<dbReference type="STRING" id="15368.A0A0Q3NVE4"/>
<feature type="region of interest" description="Disordered" evidence="1">
    <location>
        <begin position="1"/>
        <end position="93"/>
    </location>
</feature>
<reference evidence="2" key="2">
    <citation type="submission" date="2017-06" db="EMBL/GenBank/DDBJ databases">
        <title>WGS assembly of Brachypodium distachyon.</title>
        <authorList>
            <consortium name="The International Brachypodium Initiative"/>
            <person name="Lucas S."/>
            <person name="Harmon-Smith M."/>
            <person name="Lail K."/>
            <person name="Tice H."/>
            <person name="Grimwood J."/>
            <person name="Bruce D."/>
            <person name="Barry K."/>
            <person name="Shu S."/>
            <person name="Lindquist E."/>
            <person name="Wang M."/>
            <person name="Pitluck S."/>
            <person name="Vogel J.P."/>
            <person name="Garvin D.F."/>
            <person name="Mockler T.C."/>
            <person name="Schmutz J."/>
            <person name="Rokhsar D."/>
            <person name="Bevan M.W."/>
        </authorList>
    </citation>
    <scope>NUCLEOTIDE SEQUENCE</scope>
    <source>
        <strain evidence="2">Bd21</strain>
    </source>
</reference>
<evidence type="ECO:0000313" key="4">
    <source>
        <dbReference type="Proteomes" id="UP000008810"/>
    </source>
</evidence>
<feature type="compositionally biased region" description="Pro residues" evidence="1">
    <location>
        <begin position="7"/>
        <end position="17"/>
    </location>
</feature>
<reference evidence="3" key="3">
    <citation type="submission" date="2018-08" db="UniProtKB">
        <authorList>
            <consortium name="EnsemblPlants"/>
        </authorList>
    </citation>
    <scope>IDENTIFICATION</scope>
    <source>
        <strain evidence="3">cv. Bd21</strain>
    </source>
</reference>
<name>A0A0Q3NVE4_BRADI</name>
<feature type="compositionally biased region" description="Low complexity" evidence="1">
    <location>
        <begin position="77"/>
        <end position="93"/>
    </location>
</feature>
<dbReference type="AlphaFoldDB" id="A0A0Q3NVE4"/>
<keyword evidence="4" id="KW-1185">Reference proteome</keyword>
<organism evidence="2">
    <name type="scientific">Brachypodium distachyon</name>
    <name type="common">Purple false brome</name>
    <name type="synonym">Trachynia distachya</name>
    <dbReference type="NCBI Taxonomy" id="15368"/>
    <lineage>
        <taxon>Eukaryota</taxon>
        <taxon>Viridiplantae</taxon>
        <taxon>Streptophyta</taxon>
        <taxon>Embryophyta</taxon>
        <taxon>Tracheophyta</taxon>
        <taxon>Spermatophyta</taxon>
        <taxon>Magnoliopsida</taxon>
        <taxon>Liliopsida</taxon>
        <taxon>Poales</taxon>
        <taxon>Poaceae</taxon>
        <taxon>BOP clade</taxon>
        <taxon>Pooideae</taxon>
        <taxon>Stipodae</taxon>
        <taxon>Brachypodieae</taxon>
        <taxon>Brachypodium</taxon>
    </lineage>
</organism>
<dbReference type="InParanoid" id="A0A0Q3NVE4"/>
<accession>A0A0Q3NVE4</accession>
<feature type="compositionally biased region" description="Gly residues" evidence="1">
    <location>
        <begin position="23"/>
        <end position="38"/>
    </location>
</feature>
<proteinExistence type="predicted"/>
<dbReference type="Gramene" id="KQK21478">
    <property type="protein sequence ID" value="KQK21478"/>
    <property type="gene ID" value="BRADI_1g61036v3"/>
</dbReference>
<dbReference type="Proteomes" id="UP000008810">
    <property type="component" value="Chromosome 1"/>
</dbReference>
<dbReference type="OrthoDB" id="670961at2759"/>
<gene>
    <name evidence="2" type="ORF">BRADI_1g61036v3</name>
</gene>
<dbReference type="EMBL" id="CM000880">
    <property type="protein sequence ID" value="KQK21478.2"/>
    <property type="molecule type" value="Genomic_DNA"/>
</dbReference>
<evidence type="ECO:0000256" key="1">
    <source>
        <dbReference type="SAM" id="MobiDB-lite"/>
    </source>
</evidence>
<evidence type="ECO:0000313" key="3">
    <source>
        <dbReference type="EnsemblPlants" id="KQK21478"/>
    </source>
</evidence>
<dbReference type="EnsemblPlants" id="KQK21478">
    <property type="protein sequence ID" value="KQK21478"/>
    <property type="gene ID" value="BRADI_1g61036v3"/>
</dbReference>
<sequence>MKVGWPPYLPLPGPPPVVLGASPGSGDGGGGGGGGSGGQSVDTSARRHRRMSAPSTGIRLMPAFNDAAGDDDGGSWGLSSSSSGGLDLGPDASQPRYNRHRLYPEFSQMSNMGRLLFHGSALGSRTTDDDVLVMDGVLVANSSSSGPRRSSSFSDLGFVHAGYPGCSGRYASNRQCSYGKEESCAVPPMNRRHSEVSSLIPVVFSFEIGHSKQLLGCQ</sequence>
<evidence type="ECO:0000313" key="2">
    <source>
        <dbReference type="EMBL" id="KQK21478.2"/>
    </source>
</evidence>